<dbReference type="PROSITE" id="PS51819">
    <property type="entry name" value="VOC"/>
    <property type="match status" value="2"/>
</dbReference>
<dbReference type="Proteomes" id="UP000401717">
    <property type="component" value="Unassembled WGS sequence"/>
</dbReference>
<dbReference type="CDD" id="cd06587">
    <property type="entry name" value="VOC"/>
    <property type="match status" value="1"/>
</dbReference>
<dbReference type="InterPro" id="IPR004360">
    <property type="entry name" value="Glyas_Fos-R_dOase_dom"/>
</dbReference>
<feature type="domain" description="VOC" evidence="2">
    <location>
        <begin position="3"/>
        <end position="144"/>
    </location>
</feature>
<dbReference type="GO" id="GO:0046491">
    <property type="term" value="P:L-methylmalonyl-CoA metabolic process"/>
    <property type="evidence" value="ECO:0007669"/>
    <property type="project" value="TreeGrafter"/>
</dbReference>
<reference evidence="3 4" key="1">
    <citation type="submission" date="2019-06" db="EMBL/GenBank/DDBJ databases">
        <authorList>
            <person name="Rodrigo-Torres L."/>
            <person name="Arahal R. D."/>
            <person name="Lucena T."/>
        </authorList>
    </citation>
    <scope>NUCLEOTIDE SEQUENCE [LARGE SCALE GENOMIC DNA]</scope>
    <source>
        <strain evidence="3 4">SW08-7</strain>
    </source>
</reference>
<dbReference type="InterPro" id="IPR051785">
    <property type="entry name" value="MMCE/EMCE_epimerase"/>
</dbReference>
<name>A0A564FXY0_9HYPH</name>
<dbReference type="GO" id="GO:0046872">
    <property type="term" value="F:metal ion binding"/>
    <property type="evidence" value="ECO:0007669"/>
    <property type="project" value="UniProtKB-KW"/>
</dbReference>
<dbReference type="AlphaFoldDB" id="A0A564FXY0"/>
<evidence type="ECO:0000313" key="4">
    <source>
        <dbReference type="Proteomes" id="UP000401717"/>
    </source>
</evidence>
<dbReference type="InterPro" id="IPR029068">
    <property type="entry name" value="Glyas_Bleomycin-R_OHBP_Dase"/>
</dbReference>
<dbReference type="PANTHER" id="PTHR43048">
    <property type="entry name" value="METHYLMALONYL-COA EPIMERASE"/>
    <property type="match status" value="1"/>
</dbReference>
<evidence type="ECO:0000256" key="1">
    <source>
        <dbReference type="ARBA" id="ARBA00022723"/>
    </source>
</evidence>
<dbReference type="Pfam" id="PF00903">
    <property type="entry name" value="Glyoxalase"/>
    <property type="match status" value="2"/>
</dbReference>
<keyword evidence="1" id="KW-0479">Metal-binding</keyword>
<dbReference type="PANTHER" id="PTHR43048:SF3">
    <property type="entry name" value="METHYLMALONYL-COA EPIMERASE, MITOCHONDRIAL"/>
    <property type="match status" value="1"/>
</dbReference>
<evidence type="ECO:0000259" key="2">
    <source>
        <dbReference type="PROSITE" id="PS51819"/>
    </source>
</evidence>
<sequence length="297" mass="31172">MSAILAIGRTVADLARTEAFYRDGLGFEAEGPPEPLPEPLRQAMGLEAHAAHRLRMRLGGQRLDFLRVEPAGAPYPEAPRATDPFFQHIAIPVRDMAAAADRLATAEAMPISIGGPQRLPAASGGVTAWKARDPDGHPVELIDFPGGPSAETWAEAPGLFLGIDHSALTVTDLDAALAFFPGALGIRLAQRGLNVGPEQARLDGLPDPEVDVLALEPAGGGPPHLELLHYRRPGTDRPTPAPFGPADRATSRLILAVTDLTAAANAIRAARYPVRVAGDVAYTAGPDGHGLVLQQSP</sequence>
<organism evidence="3 4">
    <name type="scientific">Methylobacterium dankookense</name>
    <dbReference type="NCBI Taxonomy" id="560405"/>
    <lineage>
        <taxon>Bacteria</taxon>
        <taxon>Pseudomonadati</taxon>
        <taxon>Pseudomonadota</taxon>
        <taxon>Alphaproteobacteria</taxon>
        <taxon>Hyphomicrobiales</taxon>
        <taxon>Methylobacteriaceae</taxon>
        <taxon>Methylobacterium</taxon>
    </lineage>
</organism>
<feature type="domain" description="VOC" evidence="2">
    <location>
        <begin position="162"/>
        <end position="296"/>
    </location>
</feature>
<dbReference type="SUPFAM" id="SSF54593">
    <property type="entry name" value="Glyoxalase/Bleomycin resistance protein/Dihydroxybiphenyl dioxygenase"/>
    <property type="match status" value="2"/>
</dbReference>
<protein>
    <recommendedName>
        <fullName evidence="2">VOC domain-containing protein</fullName>
    </recommendedName>
</protein>
<accession>A0A564FXY0</accession>
<evidence type="ECO:0000313" key="3">
    <source>
        <dbReference type="EMBL" id="VUF12847.1"/>
    </source>
</evidence>
<dbReference type="Gene3D" id="3.10.180.10">
    <property type="entry name" value="2,3-Dihydroxybiphenyl 1,2-Dioxygenase, domain 1"/>
    <property type="match status" value="2"/>
</dbReference>
<proteinExistence type="predicted"/>
<dbReference type="RefSeq" id="WP_244948384.1">
    <property type="nucleotide sequence ID" value="NZ_CABFVH010000014.1"/>
</dbReference>
<gene>
    <name evidence="3" type="ORF">MTDSW087_02542</name>
</gene>
<dbReference type="InterPro" id="IPR037523">
    <property type="entry name" value="VOC_core"/>
</dbReference>
<dbReference type="EMBL" id="CABFVH010000014">
    <property type="protein sequence ID" value="VUF12847.1"/>
    <property type="molecule type" value="Genomic_DNA"/>
</dbReference>
<dbReference type="GO" id="GO:0004493">
    <property type="term" value="F:methylmalonyl-CoA epimerase activity"/>
    <property type="evidence" value="ECO:0007669"/>
    <property type="project" value="TreeGrafter"/>
</dbReference>